<evidence type="ECO:0000259" key="8">
    <source>
        <dbReference type="Pfam" id="PF05504"/>
    </source>
</evidence>
<evidence type="ECO:0000256" key="3">
    <source>
        <dbReference type="ARBA" id="ARBA00022544"/>
    </source>
</evidence>
<evidence type="ECO:0000256" key="6">
    <source>
        <dbReference type="ARBA" id="ARBA00023139"/>
    </source>
</evidence>
<dbReference type="InterPro" id="IPR008844">
    <property type="entry name" value="Spore_GerAC-like"/>
</dbReference>
<reference evidence="11" key="2">
    <citation type="submission" date="2021-04" db="EMBL/GenBank/DDBJ databases">
        <title>Brevibacillus composti FJAT-54423, complete genome.</title>
        <authorList>
            <person name="Tang R."/>
        </authorList>
    </citation>
    <scope>NUCLEOTIDE SEQUENCE</scope>
    <source>
        <strain evidence="11">FJAT-54424</strain>
    </source>
</reference>
<keyword evidence="5" id="KW-0472">Membrane</keyword>
<evidence type="ECO:0000256" key="2">
    <source>
        <dbReference type="ARBA" id="ARBA00007886"/>
    </source>
</evidence>
<comment type="subcellular location">
    <subcellularLocation>
        <location evidence="1">Membrane</location>
        <topology evidence="1">Lipid-anchor</topology>
    </subcellularLocation>
</comment>
<dbReference type="Gene3D" id="3.30.300.210">
    <property type="entry name" value="Nutrient germinant receptor protein C, domain 3"/>
    <property type="match status" value="1"/>
</dbReference>
<dbReference type="InterPro" id="IPR046953">
    <property type="entry name" value="Spore_GerAC-like_C"/>
</dbReference>
<evidence type="ECO:0000256" key="1">
    <source>
        <dbReference type="ARBA" id="ARBA00004635"/>
    </source>
</evidence>
<evidence type="ECO:0000313" key="12">
    <source>
        <dbReference type="Proteomes" id="UP000595847"/>
    </source>
</evidence>
<evidence type="ECO:0000313" key="11">
    <source>
        <dbReference type="EMBL" id="QUO43282.1"/>
    </source>
</evidence>
<dbReference type="AlphaFoldDB" id="A0A7T5EPA5"/>
<sequence length="407" mass="45741">MMLRKRYLFTLLLLLGSLLSSSCWDRREIEELGITIGMSIDSHTAQDRPNETESKHQHKKLIPLSLTFQHVNHKIVGGGNRSNPSNQKPYLNVTSTGDTAFQILRETSTRTGRPPYFMHLKIVILGEDVARRINMAQLLNLYLRNNEMRRTVYLTIAKGRGQDVLEAQTKNEDLPSLELLNLVNNLSKSNHIAMPISVGTASENLATKRCFLVPRVVVHQKEMKLAGGAVINGKTGKMLGWLSEAETAGINLIQGSGKSEESHVGGIIESAIEKGGEPFSFEIDKAKSRIIPQVKNGQVSFTVKVDAEGSLGEDWNLKENAFDRAYMKKIEQATAEQIKKLIENSLQKIQKEFQADVAGFGKKLHIRYPEVWRKLEMDWDERFSKIPIHVEVKVQALDFALKGKEKG</sequence>
<dbReference type="EMBL" id="CP073708">
    <property type="protein sequence ID" value="QUO43282.1"/>
    <property type="molecule type" value="Genomic_DNA"/>
</dbReference>
<organism evidence="10 12">
    <name type="scientific">Brevibacillus composti</name>
    <dbReference type="NCBI Taxonomy" id="2796470"/>
    <lineage>
        <taxon>Bacteria</taxon>
        <taxon>Bacillati</taxon>
        <taxon>Bacillota</taxon>
        <taxon>Bacilli</taxon>
        <taxon>Bacillales</taxon>
        <taxon>Paenibacillaceae</taxon>
        <taxon>Brevibacillus</taxon>
    </lineage>
</organism>
<dbReference type="RefSeq" id="WP_198829757.1">
    <property type="nucleotide sequence ID" value="NZ_CP066308.1"/>
</dbReference>
<dbReference type="PANTHER" id="PTHR35789">
    <property type="entry name" value="SPORE GERMINATION PROTEIN B3"/>
    <property type="match status" value="1"/>
</dbReference>
<dbReference type="Pfam" id="PF05504">
    <property type="entry name" value="Spore_GerAC"/>
    <property type="match status" value="1"/>
</dbReference>
<protein>
    <submittedName>
        <fullName evidence="10">Ger(X)C family spore germination protein</fullName>
    </submittedName>
</protein>
<evidence type="ECO:0000256" key="7">
    <source>
        <dbReference type="ARBA" id="ARBA00023288"/>
    </source>
</evidence>
<dbReference type="KEGG" id="bcop:JD108_10515"/>
<keyword evidence="3" id="KW-0309">Germination</keyword>
<dbReference type="EMBL" id="CP066308">
    <property type="protein sequence ID" value="QQE76254.1"/>
    <property type="molecule type" value="Genomic_DNA"/>
</dbReference>
<dbReference type="GO" id="GO:0016020">
    <property type="term" value="C:membrane"/>
    <property type="evidence" value="ECO:0007669"/>
    <property type="project" value="UniProtKB-SubCell"/>
</dbReference>
<dbReference type="InterPro" id="IPR038501">
    <property type="entry name" value="Spore_GerAC_C_sf"/>
</dbReference>
<evidence type="ECO:0000256" key="4">
    <source>
        <dbReference type="ARBA" id="ARBA00022729"/>
    </source>
</evidence>
<feature type="domain" description="Spore germination protein N-terminal" evidence="9">
    <location>
        <begin position="25"/>
        <end position="216"/>
    </location>
</feature>
<dbReference type="Pfam" id="PF25198">
    <property type="entry name" value="Spore_GerAC_N"/>
    <property type="match status" value="1"/>
</dbReference>
<gene>
    <name evidence="10" type="ORF">JD108_10515</name>
    <name evidence="11" type="ORF">KDJ56_10205</name>
</gene>
<dbReference type="PANTHER" id="PTHR35789:SF1">
    <property type="entry name" value="SPORE GERMINATION PROTEIN B3"/>
    <property type="match status" value="1"/>
</dbReference>
<comment type="similarity">
    <text evidence="2">Belongs to the GerABKC lipoprotein family.</text>
</comment>
<feature type="domain" description="Spore germination GerAC-like C-terminal" evidence="8">
    <location>
        <begin position="227"/>
        <end position="395"/>
    </location>
</feature>
<dbReference type="Proteomes" id="UP000677234">
    <property type="component" value="Chromosome"/>
</dbReference>
<dbReference type="GO" id="GO:0009847">
    <property type="term" value="P:spore germination"/>
    <property type="evidence" value="ECO:0007669"/>
    <property type="project" value="InterPro"/>
</dbReference>
<evidence type="ECO:0000313" key="10">
    <source>
        <dbReference type="EMBL" id="QQE76254.1"/>
    </source>
</evidence>
<dbReference type="Proteomes" id="UP000595847">
    <property type="component" value="Chromosome"/>
</dbReference>
<keyword evidence="4" id="KW-0732">Signal</keyword>
<keyword evidence="6" id="KW-0564">Palmitate</keyword>
<keyword evidence="13" id="KW-1185">Reference proteome</keyword>
<dbReference type="PROSITE" id="PS51257">
    <property type="entry name" value="PROKAR_LIPOPROTEIN"/>
    <property type="match status" value="1"/>
</dbReference>
<evidence type="ECO:0000313" key="13">
    <source>
        <dbReference type="Proteomes" id="UP000677234"/>
    </source>
</evidence>
<dbReference type="InterPro" id="IPR057336">
    <property type="entry name" value="GerAC_N"/>
</dbReference>
<evidence type="ECO:0000256" key="5">
    <source>
        <dbReference type="ARBA" id="ARBA00023136"/>
    </source>
</evidence>
<keyword evidence="7" id="KW-0449">Lipoprotein</keyword>
<name>A0A7T5EPA5_9BACL</name>
<proteinExistence type="inferred from homology"/>
<evidence type="ECO:0000259" key="9">
    <source>
        <dbReference type="Pfam" id="PF25198"/>
    </source>
</evidence>
<reference evidence="10 12" key="1">
    <citation type="submission" date="2020-12" db="EMBL/GenBank/DDBJ databases">
        <title>strain FJAT-54423T represents a novel species of the genus Brevibacillus.</title>
        <authorList>
            <person name="Tang R."/>
        </authorList>
    </citation>
    <scope>NUCLEOTIDE SEQUENCE [LARGE SCALE GENOMIC DNA]</scope>
    <source>
        <strain evidence="10 12">FJAT-54423</strain>
    </source>
</reference>
<dbReference type="NCBIfam" id="TIGR02887">
    <property type="entry name" value="spore_ger_x_C"/>
    <property type="match status" value="1"/>
</dbReference>
<accession>A0A7T5EPA5</accession>